<dbReference type="GO" id="GO:0016799">
    <property type="term" value="F:hydrolase activity, hydrolyzing N-glycosyl compounds"/>
    <property type="evidence" value="ECO:0007669"/>
    <property type="project" value="InterPro"/>
</dbReference>
<evidence type="ECO:0000259" key="3">
    <source>
        <dbReference type="Pfam" id="PF01156"/>
    </source>
</evidence>
<keyword evidence="5" id="KW-1185">Reference proteome</keyword>
<proteinExistence type="inferred from homology"/>
<evidence type="ECO:0000313" key="4">
    <source>
        <dbReference type="EMBL" id="KAJ1523744.1"/>
    </source>
</evidence>
<dbReference type="AlphaFoldDB" id="A0AAV7XCI6"/>
<dbReference type="PANTHER" id="PTHR46190:SF1">
    <property type="entry name" value="SI:CH211-201H21.5"/>
    <property type="match status" value="1"/>
</dbReference>
<reference evidence="4" key="1">
    <citation type="submission" date="2022-12" db="EMBL/GenBank/DDBJ databases">
        <title>Chromosome-level genome assembly of the bean flower thrips Megalurothrips usitatus.</title>
        <authorList>
            <person name="Ma L."/>
            <person name="Liu Q."/>
            <person name="Li H."/>
            <person name="Cai W."/>
        </authorList>
    </citation>
    <scope>NUCLEOTIDE SEQUENCE</scope>
    <source>
        <strain evidence="4">Cailab_2022a</strain>
    </source>
</reference>
<comment type="caution">
    <text evidence="4">The sequence shown here is derived from an EMBL/GenBank/DDBJ whole genome shotgun (WGS) entry which is preliminary data.</text>
</comment>
<name>A0AAV7XCI6_9NEOP</name>
<keyword evidence="2" id="KW-0812">Transmembrane</keyword>
<organism evidence="4 5">
    <name type="scientific">Megalurothrips usitatus</name>
    <name type="common">bean blossom thrips</name>
    <dbReference type="NCBI Taxonomy" id="439358"/>
    <lineage>
        <taxon>Eukaryota</taxon>
        <taxon>Metazoa</taxon>
        <taxon>Ecdysozoa</taxon>
        <taxon>Arthropoda</taxon>
        <taxon>Hexapoda</taxon>
        <taxon>Insecta</taxon>
        <taxon>Pterygota</taxon>
        <taxon>Neoptera</taxon>
        <taxon>Paraneoptera</taxon>
        <taxon>Thysanoptera</taxon>
        <taxon>Terebrantia</taxon>
        <taxon>Thripoidea</taxon>
        <taxon>Thripidae</taxon>
        <taxon>Megalurothrips</taxon>
    </lineage>
</organism>
<dbReference type="SUPFAM" id="SSF53590">
    <property type="entry name" value="Nucleoside hydrolase"/>
    <property type="match status" value="1"/>
</dbReference>
<dbReference type="Proteomes" id="UP001075354">
    <property type="component" value="Chromosome 10"/>
</dbReference>
<feature type="transmembrane region" description="Helical" evidence="2">
    <location>
        <begin position="21"/>
        <end position="45"/>
    </location>
</feature>
<feature type="domain" description="Inosine/uridine-preferring nucleoside hydrolase" evidence="3">
    <location>
        <begin position="55"/>
        <end position="364"/>
    </location>
</feature>
<sequence>MEQQQGGPARQRPSMATVRTAAAAALALLLLAGVSVLAGLAAVLVEGPPADQLFVVDTDAGADDAFALMELLRAEELLVADEWTRPPHRVPRLLAVTCVMGNAPVHNVTKNVLATLGAANRLDVPVYVGAEVPLMPPPAVFTDYFGLDGFGDFLPPGPPPGEPQREHAAVALVRLAKENPGSLTLLCIGPLTNIALAVRLDPGFLANLKDVFILGGAAHGIGNAAPGAEFNMWTDPDAAAVVLDAVPAGKPAYLLPWETVLDTEVTMKWRREVLGASNSSTMAFLNAAERVVLEGGSSTWESGDGLMAAYLVDGRVAAPAKAVRVSVLPGAAAGKGVTLADHSNTTGLPANVVLVENPDTSAFQRTLLRLLASS</sequence>
<dbReference type="Gene3D" id="3.90.245.10">
    <property type="entry name" value="Ribonucleoside hydrolase-like"/>
    <property type="match status" value="1"/>
</dbReference>
<gene>
    <name evidence="4" type="ORF">ONE63_001577</name>
</gene>
<dbReference type="PANTHER" id="PTHR46190">
    <property type="entry name" value="SI:CH211-201H21.5-RELATED"/>
    <property type="match status" value="1"/>
</dbReference>
<dbReference type="InterPro" id="IPR001910">
    <property type="entry name" value="Inosine/uridine_hydrolase_dom"/>
</dbReference>
<comment type="similarity">
    <text evidence="1">Belongs to the IUNH family.</text>
</comment>
<keyword evidence="2" id="KW-0472">Membrane</keyword>
<evidence type="ECO:0000256" key="1">
    <source>
        <dbReference type="ARBA" id="ARBA00009176"/>
    </source>
</evidence>
<protein>
    <recommendedName>
        <fullName evidence="3">Inosine/uridine-preferring nucleoside hydrolase domain-containing protein</fullName>
    </recommendedName>
</protein>
<dbReference type="InterPro" id="IPR036452">
    <property type="entry name" value="Ribo_hydro-like"/>
</dbReference>
<evidence type="ECO:0000313" key="5">
    <source>
        <dbReference type="Proteomes" id="UP001075354"/>
    </source>
</evidence>
<accession>A0AAV7XCI6</accession>
<dbReference type="EMBL" id="JAPTSV010000010">
    <property type="protein sequence ID" value="KAJ1523744.1"/>
    <property type="molecule type" value="Genomic_DNA"/>
</dbReference>
<dbReference type="InterPro" id="IPR052775">
    <property type="entry name" value="IUN_hydrolase"/>
</dbReference>
<evidence type="ECO:0000256" key="2">
    <source>
        <dbReference type="SAM" id="Phobius"/>
    </source>
</evidence>
<dbReference type="Pfam" id="PF01156">
    <property type="entry name" value="IU_nuc_hydro"/>
    <property type="match status" value="1"/>
</dbReference>
<keyword evidence="2" id="KW-1133">Transmembrane helix</keyword>